<dbReference type="PROSITE" id="PS51805">
    <property type="entry name" value="EPHD"/>
    <property type="match status" value="1"/>
</dbReference>
<dbReference type="Pfam" id="PF13771">
    <property type="entry name" value="zf-HC5HC2H"/>
    <property type="match status" value="1"/>
</dbReference>
<reference evidence="13 14" key="1">
    <citation type="journal article" date="2010" name="PLoS Biol.">
        <title>Multi-platform next-generation sequencing of the domestic turkey (Meleagris gallopavo): genome assembly and analysis.</title>
        <authorList>
            <person name="Dalloul R.A."/>
            <person name="Long J.A."/>
            <person name="Zimin A.V."/>
            <person name="Aslam L."/>
            <person name="Beal K."/>
            <person name="Blomberg L.A."/>
            <person name="Bouffard P."/>
            <person name="Burt D.W."/>
            <person name="Crasta O."/>
            <person name="Crooijmans R.P."/>
            <person name="Cooper K."/>
            <person name="Coulombe R.A."/>
            <person name="De S."/>
            <person name="Delany M.E."/>
            <person name="Dodgson J.B."/>
            <person name="Dong J.J."/>
            <person name="Evans C."/>
            <person name="Frederickson K.M."/>
            <person name="Flicek P."/>
            <person name="Florea L."/>
            <person name="Folkerts O."/>
            <person name="Groenen M.A."/>
            <person name="Harkins T.T."/>
            <person name="Herrero J."/>
            <person name="Hoffmann S."/>
            <person name="Megens H.J."/>
            <person name="Jiang A."/>
            <person name="de Jong P."/>
            <person name="Kaiser P."/>
            <person name="Kim H."/>
            <person name="Kim K.W."/>
            <person name="Kim S."/>
            <person name="Langenberger D."/>
            <person name="Lee M.K."/>
            <person name="Lee T."/>
            <person name="Mane S."/>
            <person name="Marcais G."/>
            <person name="Marz M."/>
            <person name="McElroy A.P."/>
            <person name="Modise T."/>
            <person name="Nefedov M."/>
            <person name="Notredame C."/>
            <person name="Paton I.R."/>
            <person name="Payne W.S."/>
            <person name="Pertea G."/>
            <person name="Prickett D."/>
            <person name="Puiu D."/>
            <person name="Qioa D."/>
            <person name="Raineri E."/>
            <person name="Ruffier M."/>
            <person name="Salzberg S.L."/>
            <person name="Schatz M.C."/>
            <person name="Scheuring C."/>
            <person name="Schmidt C.J."/>
            <person name="Schroeder S."/>
            <person name="Searle S.M."/>
            <person name="Smith E.J."/>
            <person name="Smith J."/>
            <person name="Sonstegard T.S."/>
            <person name="Stadler P.F."/>
            <person name="Tafer H."/>
            <person name="Tu Z.J."/>
            <person name="Van Tassell C.P."/>
            <person name="Vilella A.J."/>
            <person name="Williams K.P."/>
            <person name="Yorke J.A."/>
            <person name="Zhang L."/>
            <person name="Zhang H.B."/>
            <person name="Zhang X."/>
            <person name="Zhang Y."/>
            <person name="Reed K.M."/>
        </authorList>
    </citation>
    <scope>NUCLEOTIDE SEQUENCE [LARGE SCALE GENOMIC DNA]</scope>
</reference>
<evidence type="ECO:0000256" key="4">
    <source>
        <dbReference type="ARBA" id="ARBA00022723"/>
    </source>
</evidence>
<feature type="compositionally biased region" description="Low complexity" evidence="10">
    <location>
        <begin position="459"/>
        <end position="470"/>
    </location>
</feature>
<proteinExistence type="predicted"/>
<dbReference type="Proteomes" id="UP000001645">
    <property type="component" value="Chromosome Z"/>
</dbReference>
<dbReference type="RefSeq" id="XP_019466186.1">
    <property type="nucleotide sequence ID" value="XM_019610641.2"/>
</dbReference>
<evidence type="ECO:0000256" key="1">
    <source>
        <dbReference type="ARBA" id="ARBA00004123"/>
    </source>
</evidence>
<comment type="subcellular location">
    <subcellularLocation>
        <location evidence="1">Nucleus</location>
    </subcellularLocation>
</comment>
<dbReference type="GeneTree" id="ENSGT00950000182865"/>
<evidence type="ECO:0000256" key="3">
    <source>
        <dbReference type="ARBA" id="ARBA00022679"/>
    </source>
</evidence>
<evidence type="ECO:0000256" key="7">
    <source>
        <dbReference type="ARBA" id="ARBA00022833"/>
    </source>
</evidence>
<dbReference type="InterPro" id="IPR013083">
    <property type="entry name" value="Znf_RING/FYVE/PHD"/>
</dbReference>
<dbReference type="InParanoid" id="G1N834"/>
<evidence type="ECO:0000259" key="11">
    <source>
        <dbReference type="PROSITE" id="PS50089"/>
    </source>
</evidence>
<dbReference type="CDD" id="cd15669">
    <property type="entry name" value="ePHD_PHF7_G2E3_like"/>
    <property type="match status" value="1"/>
</dbReference>
<reference evidence="13" key="2">
    <citation type="submission" date="2025-08" db="UniProtKB">
        <authorList>
            <consortium name="Ensembl"/>
        </authorList>
    </citation>
    <scope>IDENTIFICATION</scope>
</reference>
<dbReference type="GO" id="GO:0005634">
    <property type="term" value="C:nucleus"/>
    <property type="evidence" value="ECO:0007669"/>
    <property type="project" value="TreeGrafter"/>
</dbReference>
<dbReference type="InterPro" id="IPR001841">
    <property type="entry name" value="Znf_RING"/>
</dbReference>
<feature type="domain" description="RING-type" evidence="11">
    <location>
        <begin position="146"/>
        <end position="194"/>
    </location>
</feature>
<dbReference type="HOGENOM" id="CLU_055746_0_0_1"/>
<evidence type="ECO:0000256" key="6">
    <source>
        <dbReference type="ARBA" id="ARBA00022786"/>
    </source>
</evidence>
<evidence type="ECO:0000256" key="5">
    <source>
        <dbReference type="ARBA" id="ARBA00022771"/>
    </source>
</evidence>
<evidence type="ECO:0008006" key="15">
    <source>
        <dbReference type="Google" id="ProtNLM"/>
    </source>
</evidence>
<feature type="region of interest" description="Disordered" evidence="10">
    <location>
        <begin position="291"/>
        <end position="542"/>
    </location>
</feature>
<keyword evidence="3" id="KW-0808">Transferase</keyword>
<dbReference type="GO" id="GO:0008270">
    <property type="term" value="F:zinc ion binding"/>
    <property type="evidence" value="ECO:0007669"/>
    <property type="project" value="UniProtKB-KW"/>
</dbReference>
<dbReference type="PANTHER" id="PTHR12420:SF47">
    <property type="entry name" value="PHD FINGER PROTEIN 7"/>
    <property type="match status" value="1"/>
</dbReference>
<dbReference type="GeneID" id="109364076"/>
<dbReference type="InterPro" id="IPR034732">
    <property type="entry name" value="EPHD"/>
</dbReference>
<dbReference type="InterPro" id="IPR011011">
    <property type="entry name" value="Znf_FYVE_PHD"/>
</dbReference>
<keyword evidence="7" id="KW-0862">Zinc</keyword>
<keyword evidence="6" id="KW-0833">Ubl conjugation pathway</keyword>
<comment type="pathway">
    <text evidence="2">Protein modification; protein ubiquitination.</text>
</comment>
<reference evidence="13" key="3">
    <citation type="submission" date="2025-09" db="UniProtKB">
        <authorList>
            <consortium name="Ensembl"/>
        </authorList>
    </citation>
    <scope>IDENTIFICATION</scope>
</reference>
<dbReference type="InterPro" id="IPR051188">
    <property type="entry name" value="PHD-type_Zinc_Finger"/>
</dbReference>
<dbReference type="CDD" id="cd16448">
    <property type="entry name" value="RING-H2"/>
    <property type="match status" value="1"/>
</dbReference>
<gene>
    <name evidence="13" type="primary">LOC109364076</name>
</gene>
<dbReference type="InterPro" id="IPR001965">
    <property type="entry name" value="Znf_PHD"/>
</dbReference>
<accession>G1N834</accession>
<keyword evidence="4" id="KW-0479">Metal-binding</keyword>
<dbReference type="Pfam" id="PF26054">
    <property type="entry name" value="PHD_G2E3"/>
    <property type="match status" value="1"/>
</dbReference>
<keyword evidence="8" id="KW-0539">Nucleus</keyword>
<dbReference type="PROSITE" id="PS50089">
    <property type="entry name" value="ZF_RING_2"/>
    <property type="match status" value="1"/>
</dbReference>
<dbReference type="Ensembl" id="ENSMGAT00000009219.2">
    <property type="protein sequence ID" value="ENSMGAP00000008422.2"/>
    <property type="gene ID" value="ENSMGAG00000008223.2"/>
</dbReference>
<dbReference type="InterPro" id="IPR059102">
    <property type="entry name" value="PHD_PHF7/G2E3-like"/>
</dbReference>
<evidence type="ECO:0000256" key="9">
    <source>
        <dbReference type="PROSITE-ProRule" id="PRU00175"/>
    </source>
</evidence>
<dbReference type="Bgee" id="ENSMGAG00000008223">
    <property type="expression patterns" value="Expressed in gonad"/>
</dbReference>
<evidence type="ECO:0000256" key="10">
    <source>
        <dbReference type="SAM" id="MobiDB-lite"/>
    </source>
</evidence>
<dbReference type="SMART" id="SM00249">
    <property type="entry name" value="PHD"/>
    <property type="match status" value="2"/>
</dbReference>
<feature type="compositionally biased region" description="Polar residues" evidence="10">
    <location>
        <begin position="293"/>
        <end position="308"/>
    </location>
</feature>
<evidence type="ECO:0000259" key="12">
    <source>
        <dbReference type="PROSITE" id="PS51805"/>
    </source>
</evidence>
<feature type="compositionally biased region" description="Polar residues" evidence="10">
    <location>
        <begin position="445"/>
        <end position="458"/>
    </location>
</feature>
<evidence type="ECO:0000313" key="14">
    <source>
        <dbReference type="Proteomes" id="UP000001645"/>
    </source>
</evidence>
<dbReference type="AlphaFoldDB" id="G1N834"/>
<dbReference type="InterPro" id="IPR042013">
    <property type="entry name" value="PHF7/G2E3_ePHD"/>
</dbReference>
<keyword evidence="5 9" id="KW-0863">Zinc-finger</keyword>
<protein>
    <recommendedName>
        <fullName evidence="15">PHD finger protein 7</fullName>
    </recommendedName>
</protein>
<evidence type="ECO:0000313" key="13">
    <source>
        <dbReference type="Ensembl" id="ENSMGAP00000008422.2"/>
    </source>
</evidence>
<sequence>MPIMSEKKEEAPNSGEPVCVLCRRAQVNPDICGQTFASSGLCAHEFCLVFANGLLEWRCPVGGIFGFPIGAIQRTVQLAGQKNCFVCGETGAAISCAQTGCERSFHLPCAEDGECVTQHFGQHRSFCWEHRPRQAAEAAPSQNTVCVICLEPVGDSTSYHTMVCPVCKQAWFHRGCIRKHALHAATMRFFCPVCGGKRRFRSRMTTLGIQIPVRRPSWWDDAAYQPLRESHRRCSANTCIYLGGRERAQEKGLWQLFICSSCGSEGTHWCCSFWAIGRNGWECDTCAGRGTAPRTNSEHASPSTSSQEVPVPSPVFTGPQNISSGPATQAASSPSCNSQLPELSVQPRVPQAEQTGTRSHLSEERGTSQQHQGRGGRRRAPAAGAETSSQSPTRRGTARSSRTSRAPAATKRPRQRETGRTRSRSPLQGRASGSQSRPRRHRGGSRTTPRGAQTSTRTSARPAPSGSSRAPPLPARRRQSRQRGRAHTRSRSPVGRRASTSRSRPRQGRGSRSRQRGPARARSRSRANHPRRRPHSQSRRRR</sequence>
<feature type="domain" description="PHD-type" evidence="12">
    <location>
        <begin position="16"/>
        <end position="131"/>
    </location>
</feature>
<organism evidence="13 14">
    <name type="scientific">Meleagris gallopavo</name>
    <name type="common">Wild turkey</name>
    <dbReference type="NCBI Taxonomy" id="9103"/>
    <lineage>
        <taxon>Eukaryota</taxon>
        <taxon>Metazoa</taxon>
        <taxon>Chordata</taxon>
        <taxon>Craniata</taxon>
        <taxon>Vertebrata</taxon>
        <taxon>Euteleostomi</taxon>
        <taxon>Archelosauria</taxon>
        <taxon>Archosauria</taxon>
        <taxon>Dinosauria</taxon>
        <taxon>Saurischia</taxon>
        <taxon>Theropoda</taxon>
        <taxon>Coelurosauria</taxon>
        <taxon>Aves</taxon>
        <taxon>Neognathae</taxon>
        <taxon>Galloanserae</taxon>
        <taxon>Galliformes</taxon>
        <taxon>Phasianidae</taxon>
        <taxon>Meleagridinae</taxon>
        <taxon>Meleagris</taxon>
    </lineage>
</organism>
<dbReference type="SUPFAM" id="SSF57903">
    <property type="entry name" value="FYVE/PHD zinc finger"/>
    <property type="match status" value="2"/>
</dbReference>
<evidence type="ECO:0000256" key="2">
    <source>
        <dbReference type="ARBA" id="ARBA00004906"/>
    </source>
</evidence>
<keyword evidence="14" id="KW-1185">Reference proteome</keyword>
<dbReference type="SMART" id="SM00184">
    <property type="entry name" value="RING"/>
    <property type="match status" value="2"/>
</dbReference>
<dbReference type="PANTHER" id="PTHR12420">
    <property type="entry name" value="PHD FINGER PROTEIN"/>
    <property type="match status" value="1"/>
</dbReference>
<feature type="compositionally biased region" description="Low complexity" evidence="10">
    <location>
        <begin position="381"/>
        <end position="410"/>
    </location>
</feature>
<feature type="compositionally biased region" description="Polar residues" evidence="10">
    <location>
        <begin position="318"/>
        <end position="341"/>
    </location>
</feature>
<feature type="compositionally biased region" description="Basic residues" evidence="10">
    <location>
        <begin position="503"/>
        <end position="542"/>
    </location>
</feature>
<dbReference type="Gene3D" id="3.30.40.10">
    <property type="entry name" value="Zinc/RING finger domain, C3HC4 (zinc finger)"/>
    <property type="match status" value="3"/>
</dbReference>
<name>G1N834_MELGA</name>
<evidence type="ECO:0000256" key="8">
    <source>
        <dbReference type="ARBA" id="ARBA00023242"/>
    </source>
</evidence>
<feature type="compositionally biased region" description="Basic residues" evidence="10">
    <location>
        <begin position="475"/>
        <end position="490"/>
    </location>
</feature>